<reference evidence="2" key="1">
    <citation type="journal article" date="2024" name="Proc. Natl. Acad. Sci. U.S.A.">
        <title>Extraordinary preservation of gene collinearity over three hundred million years revealed in homosporous lycophytes.</title>
        <authorList>
            <person name="Li C."/>
            <person name="Wickell D."/>
            <person name="Kuo L.Y."/>
            <person name="Chen X."/>
            <person name="Nie B."/>
            <person name="Liao X."/>
            <person name="Peng D."/>
            <person name="Ji J."/>
            <person name="Jenkins J."/>
            <person name="Williams M."/>
            <person name="Shu S."/>
            <person name="Plott C."/>
            <person name="Barry K."/>
            <person name="Rajasekar S."/>
            <person name="Grimwood J."/>
            <person name="Han X."/>
            <person name="Sun S."/>
            <person name="Hou Z."/>
            <person name="He W."/>
            <person name="Dai G."/>
            <person name="Sun C."/>
            <person name="Schmutz J."/>
            <person name="Leebens-Mack J.H."/>
            <person name="Li F.W."/>
            <person name="Wang L."/>
        </authorList>
    </citation>
    <scope>NUCLEOTIDE SEQUENCE [LARGE SCALE GENOMIC DNA]</scope>
    <source>
        <strain evidence="2">cv. PW_Plant_1</strain>
    </source>
</reference>
<gene>
    <name evidence="1" type="ORF">O6H91_23G065400</name>
</gene>
<keyword evidence="2" id="KW-1185">Reference proteome</keyword>
<sequence length="618" mass="71788">MTDQLPPFSFCHSPEQPRRKSQNLNFADGYPEVRDPEKRKKERMALLENMKDYNYEGGACGDCNINTDTPTPKWLKYDRQVLRFFCYFKEPVNERREENFRVRRCTIYFYLEDGSMHISEPREDNSGIVQGTFLKRHKVPKHGGGYIGISNFKVGSDITVYERTFRICSCDTFTKRYFMKRCYEIGKEEDFPDGPVSSFRETLQRHRLKHHKDFANRQFLENDGKVLRFFAVWDDRFSVYGDRHPYVLHYFLADDTIEILEINERNSGRHNFPMLLKRNRLPRELPSDLLGKNLGANLAKSSYYNDSDLHVGSYVRVYGRDMLLHDCDEFTRNYYQKKWGVTDDMLEPVDVQEPAPVLPRMEMPPHNGFGTDIDTMQNCISLIPKAPFKDFDKFFHQDGKVLCFSSRMAEDETHKVSPPDRGRLFVFKFFLSDDTISIYEPPTRNSGIVSGKFLSREAAPKKPCTNKRYQPSDMIVGAKLVIHDRLFELLQADEWTLKYMETHPDEFPLSDYENVVKKVESFLSKMPEDGLHHLKMNLPTTANDPTGKLTAIDQLSPLLTRAGLKLTKQELVTLDRHASKGQEKDVPDIQTLFFKIVSKSMKSSVWGANKGLASLPPQ</sequence>
<proteinExistence type="predicted"/>
<accession>A0ACC2ADE4</accession>
<protein>
    <submittedName>
        <fullName evidence="1">Uncharacterized protein</fullName>
    </submittedName>
</protein>
<evidence type="ECO:0000313" key="1">
    <source>
        <dbReference type="EMBL" id="KAJ7514899.1"/>
    </source>
</evidence>
<dbReference type="Proteomes" id="UP001162992">
    <property type="component" value="Chromosome 23"/>
</dbReference>
<evidence type="ECO:0000313" key="2">
    <source>
        <dbReference type="Proteomes" id="UP001162992"/>
    </source>
</evidence>
<name>A0ACC2ADE4_DIPCM</name>
<comment type="caution">
    <text evidence="1">The sequence shown here is derived from an EMBL/GenBank/DDBJ whole genome shotgun (WGS) entry which is preliminary data.</text>
</comment>
<dbReference type="EMBL" id="CM055114">
    <property type="protein sequence ID" value="KAJ7514899.1"/>
    <property type="molecule type" value="Genomic_DNA"/>
</dbReference>
<organism evidence="1 2">
    <name type="scientific">Diphasiastrum complanatum</name>
    <name type="common">Issler's clubmoss</name>
    <name type="synonym">Lycopodium complanatum</name>
    <dbReference type="NCBI Taxonomy" id="34168"/>
    <lineage>
        <taxon>Eukaryota</taxon>
        <taxon>Viridiplantae</taxon>
        <taxon>Streptophyta</taxon>
        <taxon>Embryophyta</taxon>
        <taxon>Tracheophyta</taxon>
        <taxon>Lycopodiopsida</taxon>
        <taxon>Lycopodiales</taxon>
        <taxon>Lycopodiaceae</taxon>
        <taxon>Lycopodioideae</taxon>
        <taxon>Diphasiastrum</taxon>
    </lineage>
</organism>